<sequence>MVNRDGDEELEGTTTLPYEILNGWCSKEINMTDRSESESSDRTTTWNYGRKERVEKNHFILEEVVGAMKPNSSLTRNESVCSSGVEFDEGNKVGSHIKQLGSARKEEYTNLKDKVSKLDRGQCSSTPTLEISPASTAKTTSLLSDGTKTPEHRRRYTLPPGVTFFSSCSATDATFSYRLSFLLQRVSVTSLLHIVFYLTGFAGCAFELNSRARTSCV</sequence>
<accession>A0ABU6V3T4</accession>
<protein>
    <submittedName>
        <fullName evidence="1">Uncharacterized protein</fullName>
    </submittedName>
</protein>
<comment type="caution">
    <text evidence="1">The sequence shown here is derived from an EMBL/GenBank/DDBJ whole genome shotgun (WGS) entry which is preliminary data.</text>
</comment>
<name>A0ABU6V3T4_9FABA</name>
<dbReference type="EMBL" id="JASCZI010151049">
    <property type="protein sequence ID" value="MED6167889.1"/>
    <property type="molecule type" value="Genomic_DNA"/>
</dbReference>
<evidence type="ECO:0000313" key="1">
    <source>
        <dbReference type="EMBL" id="MED6167889.1"/>
    </source>
</evidence>
<proteinExistence type="predicted"/>
<dbReference type="Proteomes" id="UP001341840">
    <property type="component" value="Unassembled WGS sequence"/>
</dbReference>
<organism evidence="1 2">
    <name type="scientific">Stylosanthes scabra</name>
    <dbReference type="NCBI Taxonomy" id="79078"/>
    <lineage>
        <taxon>Eukaryota</taxon>
        <taxon>Viridiplantae</taxon>
        <taxon>Streptophyta</taxon>
        <taxon>Embryophyta</taxon>
        <taxon>Tracheophyta</taxon>
        <taxon>Spermatophyta</taxon>
        <taxon>Magnoliopsida</taxon>
        <taxon>eudicotyledons</taxon>
        <taxon>Gunneridae</taxon>
        <taxon>Pentapetalae</taxon>
        <taxon>rosids</taxon>
        <taxon>fabids</taxon>
        <taxon>Fabales</taxon>
        <taxon>Fabaceae</taxon>
        <taxon>Papilionoideae</taxon>
        <taxon>50 kb inversion clade</taxon>
        <taxon>dalbergioids sensu lato</taxon>
        <taxon>Dalbergieae</taxon>
        <taxon>Pterocarpus clade</taxon>
        <taxon>Stylosanthes</taxon>
    </lineage>
</organism>
<reference evidence="1 2" key="1">
    <citation type="journal article" date="2023" name="Plants (Basel)">
        <title>Bridging the Gap: Combining Genomics and Transcriptomics Approaches to Understand Stylosanthes scabra, an Orphan Legume from the Brazilian Caatinga.</title>
        <authorList>
            <person name="Ferreira-Neto J.R.C."/>
            <person name="da Silva M.D."/>
            <person name="Binneck E."/>
            <person name="de Melo N.F."/>
            <person name="da Silva R.H."/>
            <person name="de Melo A.L.T.M."/>
            <person name="Pandolfi V."/>
            <person name="Bustamante F.O."/>
            <person name="Brasileiro-Vidal A.C."/>
            <person name="Benko-Iseppon A.M."/>
        </authorList>
    </citation>
    <scope>NUCLEOTIDE SEQUENCE [LARGE SCALE GENOMIC DNA]</scope>
    <source>
        <tissue evidence="1">Leaves</tissue>
    </source>
</reference>
<evidence type="ECO:0000313" key="2">
    <source>
        <dbReference type="Proteomes" id="UP001341840"/>
    </source>
</evidence>
<gene>
    <name evidence="1" type="ORF">PIB30_006860</name>
</gene>
<keyword evidence="2" id="KW-1185">Reference proteome</keyword>